<protein>
    <recommendedName>
        <fullName evidence="1">Fructosamine deglycase</fullName>
        <ecNumber evidence="1">3.5.-.-</ecNumber>
    </recommendedName>
</protein>
<dbReference type="GO" id="GO:0006487">
    <property type="term" value="P:protein N-linked glycosylation"/>
    <property type="evidence" value="ECO:0007669"/>
    <property type="project" value="TreeGrafter"/>
</dbReference>
<proteinExistence type="predicted"/>
<dbReference type="InterPro" id="IPR035490">
    <property type="entry name" value="GlmS/FrlB_SIS"/>
</dbReference>
<dbReference type="Gene3D" id="3.40.50.10490">
    <property type="entry name" value="Glucose-6-phosphate isomerase like protein, domain 1"/>
    <property type="match status" value="1"/>
</dbReference>
<dbReference type="Proteomes" id="UP000051006">
    <property type="component" value="Unassembled WGS sequence"/>
</dbReference>
<comment type="subunit">
    <text evidence="1">Homooctamer.</text>
</comment>
<dbReference type="CDD" id="cd05710">
    <property type="entry name" value="SIS_1"/>
    <property type="match status" value="1"/>
</dbReference>
<dbReference type="PIRSF" id="PIRSF009290">
    <property type="entry name" value="FrlB"/>
    <property type="match status" value="1"/>
</dbReference>
<name>A0A0R2L2J2_9LACO</name>
<keyword evidence="3" id="KW-0413">Isomerase</keyword>
<evidence type="ECO:0000313" key="4">
    <source>
        <dbReference type="Proteomes" id="UP000051006"/>
    </source>
</evidence>
<dbReference type="RefSeq" id="WP_057881833.1">
    <property type="nucleotide sequence ID" value="NZ_JQCF01000043.1"/>
</dbReference>
<dbReference type="PROSITE" id="PS51464">
    <property type="entry name" value="SIS"/>
    <property type="match status" value="1"/>
</dbReference>
<dbReference type="GO" id="GO:0006002">
    <property type="term" value="P:fructose 6-phosphate metabolic process"/>
    <property type="evidence" value="ECO:0007669"/>
    <property type="project" value="TreeGrafter"/>
</dbReference>
<dbReference type="InterPro" id="IPR024713">
    <property type="entry name" value="Fructosamine_deglycase_FrlB"/>
</dbReference>
<keyword evidence="1" id="KW-0378">Hydrolase</keyword>
<dbReference type="GO" id="GO:0016787">
    <property type="term" value="F:hydrolase activity"/>
    <property type="evidence" value="ECO:0007669"/>
    <property type="project" value="UniProtKB-KW"/>
</dbReference>
<accession>A0A0R2L2J2</accession>
<gene>
    <name evidence="3" type="ORF">IV57_GL001952</name>
</gene>
<dbReference type="GO" id="GO:0006047">
    <property type="term" value="P:UDP-N-acetylglucosamine metabolic process"/>
    <property type="evidence" value="ECO:0007669"/>
    <property type="project" value="TreeGrafter"/>
</dbReference>
<evidence type="ECO:0000259" key="2">
    <source>
        <dbReference type="PROSITE" id="PS51464"/>
    </source>
</evidence>
<dbReference type="Gene3D" id="1.10.10.2240">
    <property type="match status" value="1"/>
</dbReference>
<sequence>MLSPKKIVSDIFKEEPNIENVMFVGCGASMADLYPAKYFLEKTAKKLRISISTANEFNYDTPVSLGKTSIVIVASLGGTTPESVEATKVASKAGAHVISVTNSEGSPLTEAAEFVIVHGFHESYAAKVAKMKNVLILAIEILQKSEGYDHYDEMMDALSKIDDLINESVKTVTPSAKVFADKYKNDKLIYVLSSGATLDVAYSTASFLFMEMQWIAAPTLNSGEYFHGPFEMTEKDVPYLLFMNDGPTRHLDARALTFLQRFDAKVTTIDAKDYGLASIASDNVIDFLNPMLLTGVMRVYAEELAIARNHPLTKRRYMWKLEY</sequence>
<comment type="function">
    <text evidence="1">Catalyzes the conversion of a range of fructosamine 6-phosphates to glucose 6-phosphate and a free amino acid.</text>
</comment>
<dbReference type="EMBL" id="JQCF01000043">
    <property type="protein sequence ID" value="KRN95777.1"/>
    <property type="molecule type" value="Genomic_DNA"/>
</dbReference>
<keyword evidence="4" id="KW-1185">Reference proteome</keyword>
<dbReference type="PATRIC" id="fig|993692.3.peg.1985"/>
<organism evidence="3 4">
    <name type="scientific">Companilactobacillus kimchiensis</name>
    <dbReference type="NCBI Taxonomy" id="993692"/>
    <lineage>
        <taxon>Bacteria</taxon>
        <taxon>Bacillati</taxon>
        <taxon>Bacillota</taxon>
        <taxon>Bacilli</taxon>
        <taxon>Lactobacillales</taxon>
        <taxon>Lactobacillaceae</taxon>
        <taxon>Companilactobacillus</taxon>
    </lineage>
</organism>
<reference evidence="3 4" key="1">
    <citation type="journal article" date="2015" name="Genome Announc.">
        <title>Expanding the biotechnology potential of lactobacilli through comparative genomics of 213 strains and associated genera.</title>
        <authorList>
            <person name="Sun Z."/>
            <person name="Harris H.M."/>
            <person name="McCann A."/>
            <person name="Guo C."/>
            <person name="Argimon S."/>
            <person name="Zhang W."/>
            <person name="Yang X."/>
            <person name="Jeffery I.B."/>
            <person name="Cooney J.C."/>
            <person name="Kagawa T.F."/>
            <person name="Liu W."/>
            <person name="Song Y."/>
            <person name="Salvetti E."/>
            <person name="Wrobel A."/>
            <person name="Rasinkangas P."/>
            <person name="Parkhill J."/>
            <person name="Rea M.C."/>
            <person name="O'Sullivan O."/>
            <person name="Ritari J."/>
            <person name="Douillard F.P."/>
            <person name="Paul Ross R."/>
            <person name="Yang R."/>
            <person name="Briner A.E."/>
            <person name="Felis G.E."/>
            <person name="de Vos W.M."/>
            <person name="Barrangou R."/>
            <person name="Klaenhammer T.R."/>
            <person name="Caufield P.W."/>
            <person name="Cui Y."/>
            <person name="Zhang H."/>
            <person name="O'Toole P.W."/>
        </authorList>
    </citation>
    <scope>NUCLEOTIDE SEQUENCE [LARGE SCALE GENOMIC DNA]</scope>
    <source>
        <strain evidence="3 4">DSM 24716</strain>
    </source>
</reference>
<dbReference type="InterPro" id="IPR046348">
    <property type="entry name" value="SIS_dom_sf"/>
</dbReference>
<evidence type="ECO:0000313" key="3">
    <source>
        <dbReference type="EMBL" id="KRN95777.1"/>
    </source>
</evidence>
<feature type="domain" description="SIS" evidence="2">
    <location>
        <begin position="8"/>
        <end position="145"/>
    </location>
</feature>
<dbReference type="PANTHER" id="PTHR10937:SF14">
    <property type="entry name" value="FRUCTOSELYSINE 6-PHOSPHATE DEGLYCASE"/>
    <property type="match status" value="1"/>
</dbReference>
<dbReference type="EC" id="3.5.-.-" evidence="1"/>
<dbReference type="AlphaFoldDB" id="A0A0R2L2J2"/>
<dbReference type="PANTHER" id="PTHR10937">
    <property type="entry name" value="GLUCOSAMINE--FRUCTOSE-6-PHOSPHATE AMINOTRANSFERASE, ISOMERIZING"/>
    <property type="match status" value="1"/>
</dbReference>
<dbReference type="InterPro" id="IPR035488">
    <property type="entry name" value="FrlB_SIS"/>
</dbReference>
<dbReference type="GO" id="GO:0004360">
    <property type="term" value="F:glutamine-fructose-6-phosphate transaminase (isomerizing) activity"/>
    <property type="evidence" value="ECO:0007669"/>
    <property type="project" value="TreeGrafter"/>
</dbReference>
<dbReference type="STRING" id="993692.IV57_GL001952"/>
<dbReference type="GO" id="GO:0016853">
    <property type="term" value="F:isomerase activity"/>
    <property type="evidence" value="ECO:0007669"/>
    <property type="project" value="UniProtKB-KW"/>
</dbReference>
<dbReference type="CDD" id="cd05009">
    <property type="entry name" value="SIS_GlmS_GlmD_2"/>
    <property type="match status" value="1"/>
</dbReference>
<dbReference type="GO" id="GO:0097367">
    <property type="term" value="F:carbohydrate derivative binding"/>
    <property type="evidence" value="ECO:0007669"/>
    <property type="project" value="InterPro"/>
</dbReference>
<dbReference type="Pfam" id="PF01380">
    <property type="entry name" value="SIS"/>
    <property type="match status" value="1"/>
</dbReference>
<dbReference type="Gene3D" id="3.40.50.12570">
    <property type="match status" value="1"/>
</dbReference>
<evidence type="ECO:0000256" key="1">
    <source>
        <dbReference type="PIRNR" id="PIRNR009290"/>
    </source>
</evidence>
<dbReference type="OrthoDB" id="9782098at2"/>
<comment type="caution">
    <text evidence="3">The sequence shown here is derived from an EMBL/GenBank/DDBJ whole genome shotgun (WGS) entry which is preliminary data.</text>
</comment>
<keyword evidence="1" id="KW-0119">Carbohydrate metabolism</keyword>
<dbReference type="SUPFAM" id="SSF53697">
    <property type="entry name" value="SIS domain"/>
    <property type="match status" value="1"/>
</dbReference>
<dbReference type="InterPro" id="IPR001347">
    <property type="entry name" value="SIS_dom"/>
</dbReference>